<dbReference type="EMBL" id="FNZE01000009">
    <property type="protein sequence ID" value="SEJ46619.1"/>
    <property type="molecule type" value="Genomic_DNA"/>
</dbReference>
<evidence type="ECO:0000313" key="1">
    <source>
        <dbReference type="EMBL" id="SEJ46619.1"/>
    </source>
</evidence>
<dbReference type="RefSeq" id="WP_090311364.1">
    <property type="nucleotide sequence ID" value="NZ_FNZE01000009.1"/>
</dbReference>
<protein>
    <submittedName>
        <fullName evidence="1">Uncharacterized protein</fullName>
    </submittedName>
</protein>
<dbReference type="Proteomes" id="UP000242930">
    <property type="component" value="Unassembled WGS sequence"/>
</dbReference>
<organism evidence="1 2">
    <name type="scientific">Pseudomonas linyingensis</name>
    <dbReference type="NCBI Taxonomy" id="915471"/>
    <lineage>
        <taxon>Bacteria</taxon>
        <taxon>Pseudomonadati</taxon>
        <taxon>Pseudomonadota</taxon>
        <taxon>Gammaproteobacteria</taxon>
        <taxon>Pseudomonadales</taxon>
        <taxon>Pseudomonadaceae</taxon>
        <taxon>Pseudomonas</taxon>
    </lineage>
</organism>
<dbReference type="AlphaFoldDB" id="A0A1H6YZG3"/>
<gene>
    <name evidence="1" type="ORF">SAMN05216201_10982</name>
</gene>
<keyword evidence="2" id="KW-1185">Reference proteome</keyword>
<dbReference type="OrthoDB" id="7032433at2"/>
<name>A0A1H6YZG3_9PSED</name>
<accession>A0A1H6YZG3</accession>
<proteinExistence type="predicted"/>
<sequence>MSTTTITVNAAQVAAFVAGKLAPLAVPSPRLRPDIGAIQIDRGIIVEHYEEHPTVRLQFDTAAGMGVELNVRLAEFAADPATYMRDLLENLQGIQHAAQLRRAGRQTEIEAMHEHITLLRGADPMRGSR</sequence>
<dbReference type="STRING" id="915471.SAMN05216201_10982"/>
<evidence type="ECO:0000313" key="2">
    <source>
        <dbReference type="Proteomes" id="UP000242930"/>
    </source>
</evidence>
<reference evidence="2" key="1">
    <citation type="submission" date="2016-10" db="EMBL/GenBank/DDBJ databases">
        <authorList>
            <person name="Varghese N."/>
            <person name="Submissions S."/>
        </authorList>
    </citation>
    <scope>NUCLEOTIDE SEQUENCE [LARGE SCALE GENOMIC DNA]</scope>
    <source>
        <strain evidence="2">LMG 25967</strain>
    </source>
</reference>